<feature type="compositionally biased region" description="Basic and acidic residues" evidence="1">
    <location>
        <begin position="186"/>
        <end position="199"/>
    </location>
</feature>
<dbReference type="Proteomes" id="UP000017246">
    <property type="component" value="Unassembled WGS sequence"/>
</dbReference>
<sequence length="206" mass="21976">MGVGMWTDALVGLLHFNSHLVSSGRVVPLDTVADAIPVSLTTGYRLFSAIAAYGISVAHSSLRAAKECHDVLSSFSRLALLSPCPMSAQQVQSAGRKRRIELEAVTKGGSDGLQRLRVKGDAAVDPTPRTVPPSSAPSTVVHSPSSLAWLTSCSSNTRIIGPISLLPFSLPEVGVRLISQLFSKWESEGPQHRDRKEDPPNPACAW</sequence>
<dbReference type="EMBL" id="LN901721">
    <property type="protein sequence ID" value="CDS35402.1"/>
    <property type="molecule type" value="Genomic_DNA"/>
</dbReference>
<feature type="region of interest" description="Disordered" evidence="1">
    <location>
        <begin position="186"/>
        <end position="206"/>
    </location>
</feature>
<evidence type="ECO:0000256" key="1">
    <source>
        <dbReference type="SAM" id="MobiDB-lite"/>
    </source>
</evidence>
<evidence type="ECO:0000313" key="3">
    <source>
        <dbReference type="EMBL" id="CDS35402.1"/>
    </source>
</evidence>
<dbReference type="AlphaFoldDB" id="A0A068XZ99"/>
<feature type="signal peptide" evidence="2">
    <location>
        <begin position="1"/>
        <end position="23"/>
    </location>
</feature>
<gene>
    <name evidence="3" type="ORF">EmuJ_000274200</name>
</gene>
<accession>A0A068XZ99</accession>
<proteinExistence type="predicted"/>
<evidence type="ECO:0000256" key="2">
    <source>
        <dbReference type="SAM" id="SignalP"/>
    </source>
</evidence>
<evidence type="ECO:0000313" key="4">
    <source>
        <dbReference type="Proteomes" id="UP000017246"/>
    </source>
</evidence>
<keyword evidence="4" id="KW-1185">Reference proteome</keyword>
<dbReference type="OrthoDB" id="6319182at2759"/>
<reference evidence="3" key="2">
    <citation type="submission" date="2015-11" db="EMBL/GenBank/DDBJ databases">
        <authorList>
            <person name="Zhang Y."/>
            <person name="Guo Z."/>
        </authorList>
    </citation>
    <scope>NUCLEOTIDE SEQUENCE</scope>
</reference>
<feature type="chain" id="PRO_5001660300" evidence="2">
    <location>
        <begin position="24"/>
        <end position="206"/>
    </location>
</feature>
<keyword evidence="2" id="KW-0732">Signal</keyword>
<protein>
    <submittedName>
        <fullName evidence="3">Uncharacterized protein</fullName>
    </submittedName>
</protein>
<name>A0A068XZ99_ECHMU</name>
<reference evidence="3" key="1">
    <citation type="journal article" date="2013" name="Nature">
        <title>The genomes of four tapeworm species reveal adaptations to parasitism.</title>
        <authorList>
            <person name="Tsai I.J."/>
            <person name="Zarowiecki M."/>
            <person name="Holroyd N."/>
            <person name="Garciarrubio A."/>
            <person name="Sanchez-Flores A."/>
            <person name="Brooks K.L."/>
            <person name="Tracey A."/>
            <person name="Bobes R.J."/>
            <person name="Fragoso G."/>
            <person name="Sciutto E."/>
            <person name="Aslett M."/>
            <person name="Beasley H."/>
            <person name="Bennett H.M."/>
            <person name="Cai J."/>
            <person name="Camicia F."/>
            <person name="Clark R."/>
            <person name="Cucher M."/>
            <person name="De Silva N."/>
            <person name="Day T.A."/>
            <person name="Deplazes P."/>
            <person name="Estrada K."/>
            <person name="Fernandez C."/>
            <person name="Holland P.W."/>
            <person name="Hou J."/>
            <person name="Hu S."/>
            <person name="Huckvale T."/>
            <person name="Hung S.S."/>
            <person name="Kamenetzky L."/>
            <person name="Keane J.A."/>
            <person name="Kiss F."/>
            <person name="Koziol U."/>
            <person name="Lambert O."/>
            <person name="Liu K."/>
            <person name="Luo X."/>
            <person name="Luo Y."/>
            <person name="Macchiaroli N."/>
            <person name="Nichol S."/>
            <person name="Paps J."/>
            <person name="Parkinson J."/>
            <person name="Pouchkina-Stantcheva N."/>
            <person name="Riddiford N."/>
            <person name="Rosenzvit M."/>
            <person name="Salinas G."/>
            <person name="Wasmuth J.D."/>
            <person name="Zamanian M."/>
            <person name="Zheng Y."/>
            <person name="Cai X."/>
            <person name="Soberon X."/>
            <person name="Olson P.D."/>
            <person name="Laclette J.P."/>
            <person name="Brehm K."/>
            <person name="Berriman M."/>
            <person name="Garciarrubio A."/>
            <person name="Bobes R.J."/>
            <person name="Fragoso G."/>
            <person name="Sanchez-Flores A."/>
            <person name="Estrada K."/>
            <person name="Cevallos M.A."/>
            <person name="Morett E."/>
            <person name="Gonzalez V."/>
            <person name="Portillo T."/>
            <person name="Ochoa-Leyva A."/>
            <person name="Jose M.V."/>
            <person name="Sciutto E."/>
            <person name="Landa A."/>
            <person name="Jimenez L."/>
            <person name="Valdes V."/>
            <person name="Carrero J.C."/>
            <person name="Larralde C."/>
            <person name="Morales-Montor J."/>
            <person name="Limon-Lason J."/>
            <person name="Soberon X."/>
            <person name="Laclette J.P."/>
        </authorList>
    </citation>
    <scope>NUCLEOTIDE SEQUENCE [LARGE SCALE GENOMIC DNA]</scope>
</reference>
<organism evidence="3 4">
    <name type="scientific">Echinococcus multilocularis</name>
    <name type="common">Fox tapeworm</name>
    <dbReference type="NCBI Taxonomy" id="6211"/>
    <lineage>
        <taxon>Eukaryota</taxon>
        <taxon>Metazoa</taxon>
        <taxon>Spiralia</taxon>
        <taxon>Lophotrochozoa</taxon>
        <taxon>Platyhelminthes</taxon>
        <taxon>Cestoda</taxon>
        <taxon>Eucestoda</taxon>
        <taxon>Cyclophyllidea</taxon>
        <taxon>Taeniidae</taxon>
        <taxon>Echinococcus</taxon>
    </lineage>
</organism>